<dbReference type="CDD" id="cd07045">
    <property type="entry name" value="BMC_CcmK_like"/>
    <property type="match status" value="1"/>
</dbReference>
<evidence type="ECO:0000313" key="6">
    <source>
        <dbReference type="EMBL" id="CAG9607651.1"/>
    </source>
</evidence>
<keyword evidence="7" id="KW-1185">Reference proteome</keyword>
<sequence length="134" mass="14370">MARALGMIETRGLVGSIVAADEMLKSADVRLIKQEKIDAALVTVLVQGDVSAVQAAVEAGKIAAARVGELVSAHVIPHPDEDVNEVLLKDEKKVKIEKKKAEAVNPTETVKETKAATKKKQETEKAKSDDKSEE</sequence>
<name>A0A9C7L941_9BACI</name>
<protein>
    <recommendedName>
        <fullName evidence="5">BMC domain-containing protein</fullName>
    </recommendedName>
</protein>
<dbReference type="EMBL" id="CAKJTG010000006">
    <property type="protein sequence ID" value="CAG9607651.1"/>
    <property type="molecule type" value="Genomic_DNA"/>
</dbReference>
<accession>A0A9C7L941</accession>
<comment type="caution">
    <text evidence="6">The sequence shown here is derived from an EMBL/GenBank/DDBJ whole genome shotgun (WGS) entry which is preliminary data.</text>
</comment>
<dbReference type="GO" id="GO:0031469">
    <property type="term" value="C:bacterial microcompartment"/>
    <property type="evidence" value="ECO:0007669"/>
    <property type="project" value="UniProtKB-SubCell"/>
</dbReference>
<evidence type="ECO:0000256" key="4">
    <source>
        <dbReference type="SAM" id="MobiDB-lite"/>
    </source>
</evidence>
<dbReference type="PANTHER" id="PTHR33941">
    <property type="entry name" value="PROPANEDIOL UTILIZATION PROTEIN PDUA"/>
    <property type="match status" value="1"/>
</dbReference>
<feature type="domain" description="BMC" evidence="5">
    <location>
        <begin position="4"/>
        <end position="88"/>
    </location>
</feature>
<dbReference type="Gene3D" id="3.30.70.1710">
    <property type="match status" value="1"/>
</dbReference>
<gene>
    <name evidence="6" type="ORF">NEOCIP111885_01343</name>
</gene>
<feature type="region of interest" description="Disordered" evidence="4">
    <location>
        <begin position="98"/>
        <end position="134"/>
    </location>
</feature>
<keyword evidence="2" id="KW-1283">Bacterial microcompartment</keyword>
<dbReference type="InterPro" id="IPR044872">
    <property type="entry name" value="CcmK/CsoS1_BMC"/>
</dbReference>
<comment type="similarity">
    <text evidence="3">Belongs to the bacterial microcompartments protein family.</text>
</comment>
<evidence type="ECO:0000256" key="2">
    <source>
        <dbReference type="ARBA" id="ARBA00024446"/>
    </source>
</evidence>
<dbReference type="SMART" id="SM00877">
    <property type="entry name" value="BMC"/>
    <property type="match status" value="1"/>
</dbReference>
<evidence type="ECO:0000256" key="3">
    <source>
        <dbReference type="PROSITE-ProRule" id="PRU01278"/>
    </source>
</evidence>
<dbReference type="InterPro" id="IPR000249">
    <property type="entry name" value="BMC_dom"/>
</dbReference>
<dbReference type="InterPro" id="IPR050575">
    <property type="entry name" value="BMC_shell"/>
</dbReference>
<dbReference type="SUPFAM" id="SSF143414">
    <property type="entry name" value="CcmK-like"/>
    <property type="match status" value="1"/>
</dbReference>
<dbReference type="PANTHER" id="PTHR33941:SF11">
    <property type="entry name" value="BACTERIAL MICROCOMPARTMENT SHELL PROTEIN PDUJ"/>
    <property type="match status" value="1"/>
</dbReference>
<reference evidence="6" key="1">
    <citation type="submission" date="2021-10" db="EMBL/GenBank/DDBJ databases">
        <authorList>
            <person name="Criscuolo A."/>
        </authorList>
    </citation>
    <scope>NUCLEOTIDE SEQUENCE</scope>
    <source>
        <strain evidence="6">CIP111885</strain>
    </source>
</reference>
<evidence type="ECO:0000313" key="7">
    <source>
        <dbReference type="Proteomes" id="UP000789845"/>
    </source>
</evidence>
<dbReference type="AlphaFoldDB" id="A0A9C7L941"/>
<comment type="subcellular location">
    <subcellularLocation>
        <location evidence="1">Bacterial microcompartment</location>
    </subcellularLocation>
</comment>
<dbReference type="InterPro" id="IPR037233">
    <property type="entry name" value="CcmK-like_sf"/>
</dbReference>
<dbReference type="Proteomes" id="UP000789845">
    <property type="component" value="Unassembled WGS sequence"/>
</dbReference>
<evidence type="ECO:0000259" key="5">
    <source>
        <dbReference type="PROSITE" id="PS51930"/>
    </source>
</evidence>
<dbReference type="PROSITE" id="PS51930">
    <property type="entry name" value="BMC_2"/>
    <property type="match status" value="1"/>
</dbReference>
<feature type="compositionally biased region" description="Basic and acidic residues" evidence="4">
    <location>
        <begin position="109"/>
        <end position="134"/>
    </location>
</feature>
<organism evidence="6 7">
    <name type="scientific">Pseudoneobacillus rhizosphaerae</name>
    <dbReference type="NCBI Taxonomy" id="2880968"/>
    <lineage>
        <taxon>Bacteria</taxon>
        <taxon>Bacillati</taxon>
        <taxon>Bacillota</taxon>
        <taxon>Bacilli</taxon>
        <taxon>Bacillales</taxon>
        <taxon>Bacillaceae</taxon>
        <taxon>Pseudoneobacillus</taxon>
    </lineage>
</organism>
<dbReference type="Pfam" id="PF00936">
    <property type="entry name" value="BMC"/>
    <property type="match status" value="1"/>
</dbReference>
<proteinExistence type="inferred from homology"/>
<evidence type="ECO:0000256" key="1">
    <source>
        <dbReference type="ARBA" id="ARBA00024322"/>
    </source>
</evidence>
<dbReference type="RefSeq" id="WP_230495915.1">
    <property type="nucleotide sequence ID" value="NZ_CAKJTG010000006.1"/>
</dbReference>